<dbReference type="OrthoDB" id="5244620at2"/>
<evidence type="ECO:0000313" key="3">
    <source>
        <dbReference type="EMBL" id="TWP54311.1"/>
    </source>
</evidence>
<dbReference type="AlphaFoldDB" id="A0A563F3G5"/>
<evidence type="ECO:0008006" key="5">
    <source>
        <dbReference type="Google" id="ProtNLM"/>
    </source>
</evidence>
<keyword evidence="4" id="KW-1185">Reference proteome</keyword>
<keyword evidence="2" id="KW-0472">Membrane</keyword>
<reference evidence="3 4" key="1">
    <citation type="submission" date="2019-07" db="EMBL/GenBank/DDBJ databases">
        <title>Lentzea xizangensis sp. nov., isolated from Qinghai-Tibetan Plateau Soils.</title>
        <authorList>
            <person name="Huang J."/>
        </authorList>
    </citation>
    <scope>NUCLEOTIDE SEQUENCE [LARGE SCALE GENOMIC DNA]</scope>
    <source>
        <strain evidence="3 4">FXJ1.1311</strain>
    </source>
</reference>
<dbReference type="EMBL" id="VOBR01000001">
    <property type="protein sequence ID" value="TWP54311.1"/>
    <property type="molecule type" value="Genomic_DNA"/>
</dbReference>
<evidence type="ECO:0000256" key="2">
    <source>
        <dbReference type="SAM" id="Phobius"/>
    </source>
</evidence>
<gene>
    <name evidence="3" type="ORF">FKR81_01770</name>
</gene>
<dbReference type="RefSeq" id="WP_146349093.1">
    <property type="nucleotide sequence ID" value="NZ_VOBR01000001.1"/>
</dbReference>
<sequence>MRDDVEDRVRAALREGAEEITPETLRRSTLPEPQRSDGRKWLVAACVAAVVAVAAPVAVVSLNDSAPPPGPSTSTAQHYVGYRWQVESITRNGRTTPVPADVEATATFMNDREMTLYDSVNWLRCNIKIDASTDVIAINGGLMTEIGYSDEDPVRVLVSDVMEALALAKQATVSATESHLTIATGDFRIVFKRDGVATTKAPPRSR</sequence>
<accession>A0A563F3G5</accession>
<evidence type="ECO:0000313" key="4">
    <source>
        <dbReference type="Proteomes" id="UP000316639"/>
    </source>
</evidence>
<name>A0A563F3G5_9PSEU</name>
<keyword evidence="2" id="KW-1133">Transmembrane helix</keyword>
<feature type="region of interest" description="Disordered" evidence="1">
    <location>
        <begin position="13"/>
        <end position="34"/>
    </location>
</feature>
<dbReference type="Proteomes" id="UP000316639">
    <property type="component" value="Unassembled WGS sequence"/>
</dbReference>
<organism evidence="3 4">
    <name type="scientific">Lentzea tibetensis</name>
    <dbReference type="NCBI Taxonomy" id="2591470"/>
    <lineage>
        <taxon>Bacteria</taxon>
        <taxon>Bacillati</taxon>
        <taxon>Actinomycetota</taxon>
        <taxon>Actinomycetes</taxon>
        <taxon>Pseudonocardiales</taxon>
        <taxon>Pseudonocardiaceae</taxon>
        <taxon>Lentzea</taxon>
    </lineage>
</organism>
<comment type="caution">
    <text evidence="3">The sequence shown here is derived from an EMBL/GenBank/DDBJ whole genome shotgun (WGS) entry which is preliminary data.</text>
</comment>
<evidence type="ECO:0000256" key="1">
    <source>
        <dbReference type="SAM" id="MobiDB-lite"/>
    </source>
</evidence>
<feature type="transmembrane region" description="Helical" evidence="2">
    <location>
        <begin position="41"/>
        <end position="62"/>
    </location>
</feature>
<protein>
    <recommendedName>
        <fullName evidence="5">DUF306 domain-containing protein</fullName>
    </recommendedName>
</protein>
<proteinExistence type="predicted"/>
<keyword evidence="2" id="KW-0812">Transmembrane</keyword>